<feature type="transmembrane region" description="Helical" evidence="5">
    <location>
        <begin position="146"/>
        <end position="166"/>
    </location>
</feature>
<feature type="domain" description="Major facilitator superfamily (MFS) profile" evidence="6">
    <location>
        <begin position="15"/>
        <end position="192"/>
    </location>
</feature>
<evidence type="ECO:0000256" key="5">
    <source>
        <dbReference type="SAM" id="Phobius"/>
    </source>
</evidence>
<sequence>SEKGDENSVETRVTYDPSFSFGSHISVTSNAYIKAFFNKTWVERYGEPLGAETATLLWSIIVSIFAIGGLFGALSVSFIIKVLGRKGTLLLNNSFAVIAALLLSLGERAKSFEMLIIGRLIIGVDSALSALPMYLGEISPRHMRGFIGQFNSILICLGVFTGQVLGCQSCWARSSLVIRPHHEGSGYDGSRA</sequence>
<evidence type="ECO:0000259" key="6">
    <source>
        <dbReference type="PROSITE" id="PS50850"/>
    </source>
</evidence>
<dbReference type="Gene3D" id="1.20.1250.20">
    <property type="entry name" value="MFS general substrate transporter like domains"/>
    <property type="match status" value="1"/>
</dbReference>
<dbReference type="GO" id="GO:0005886">
    <property type="term" value="C:plasma membrane"/>
    <property type="evidence" value="ECO:0007669"/>
    <property type="project" value="TreeGrafter"/>
</dbReference>
<evidence type="ECO:0000256" key="4">
    <source>
        <dbReference type="ARBA" id="ARBA00023136"/>
    </source>
</evidence>
<evidence type="ECO:0000256" key="3">
    <source>
        <dbReference type="ARBA" id="ARBA00022989"/>
    </source>
</evidence>
<dbReference type="GO" id="GO:0055056">
    <property type="term" value="F:D-glucose transmembrane transporter activity"/>
    <property type="evidence" value="ECO:0007669"/>
    <property type="project" value="TreeGrafter"/>
</dbReference>
<keyword evidence="3 5" id="KW-1133">Transmembrane helix</keyword>
<proteinExistence type="predicted"/>
<evidence type="ECO:0000313" key="8">
    <source>
        <dbReference type="Proteomes" id="UP000314980"/>
    </source>
</evidence>
<dbReference type="InterPro" id="IPR020846">
    <property type="entry name" value="MFS_dom"/>
</dbReference>
<dbReference type="SUPFAM" id="SSF103473">
    <property type="entry name" value="MFS general substrate transporter"/>
    <property type="match status" value="1"/>
</dbReference>
<dbReference type="PROSITE" id="PS50850">
    <property type="entry name" value="MFS"/>
    <property type="match status" value="1"/>
</dbReference>
<dbReference type="PANTHER" id="PTHR23503">
    <property type="entry name" value="SOLUTE CARRIER FAMILY 2"/>
    <property type="match status" value="1"/>
</dbReference>
<evidence type="ECO:0000256" key="2">
    <source>
        <dbReference type="ARBA" id="ARBA00022692"/>
    </source>
</evidence>
<keyword evidence="4 5" id="KW-0472">Membrane</keyword>
<dbReference type="GO" id="GO:0070837">
    <property type="term" value="P:dehydroascorbic acid transport"/>
    <property type="evidence" value="ECO:0007669"/>
    <property type="project" value="TreeGrafter"/>
</dbReference>
<dbReference type="Ensembl" id="ENSLCAT00010059170.1">
    <property type="protein sequence ID" value="ENSLCAP00010057613.1"/>
    <property type="gene ID" value="ENSLCAG00010026872.1"/>
</dbReference>
<dbReference type="GO" id="GO:0046323">
    <property type="term" value="P:D-glucose import"/>
    <property type="evidence" value="ECO:0007669"/>
    <property type="project" value="TreeGrafter"/>
</dbReference>
<dbReference type="InParanoid" id="A0A4W6G4D5"/>
<reference evidence="7" key="3">
    <citation type="submission" date="2025-09" db="UniProtKB">
        <authorList>
            <consortium name="Ensembl"/>
        </authorList>
    </citation>
    <scope>IDENTIFICATION</scope>
</reference>
<dbReference type="PANTHER" id="PTHR23503:SF35">
    <property type="entry name" value="SOLUTE CARRIER FAMILY 2, FACILITATED GLUCOSE TRANSPORTER MEMBER 9"/>
    <property type="match status" value="1"/>
</dbReference>
<keyword evidence="2 5" id="KW-0812">Transmembrane</keyword>
<name>A0A4W6G4D5_LATCA</name>
<reference evidence="7" key="2">
    <citation type="submission" date="2025-08" db="UniProtKB">
        <authorList>
            <consortium name="Ensembl"/>
        </authorList>
    </citation>
    <scope>IDENTIFICATION</scope>
</reference>
<feature type="transmembrane region" description="Helical" evidence="5">
    <location>
        <begin position="112"/>
        <end position="134"/>
    </location>
</feature>
<dbReference type="InterPro" id="IPR005828">
    <property type="entry name" value="MFS_sugar_transport-like"/>
</dbReference>
<dbReference type="GeneTree" id="ENSGT00940000159192"/>
<accession>A0A4W6G4D5</accession>
<dbReference type="Proteomes" id="UP000314980">
    <property type="component" value="Unassembled WGS sequence"/>
</dbReference>
<reference evidence="8" key="1">
    <citation type="submission" date="2015-09" db="EMBL/GenBank/DDBJ databases">
        <authorList>
            <person name="Sai Rama Sridatta P."/>
        </authorList>
    </citation>
    <scope>NUCLEOTIDE SEQUENCE [LARGE SCALE GENOMIC DNA]</scope>
</reference>
<dbReference type="InterPro" id="IPR045263">
    <property type="entry name" value="GLUT"/>
</dbReference>
<dbReference type="AlphaFoldDB" id="A0A4W6G4D5"/>
<feature type="transmembrane region" description="Helical" evidence="5">
    <location>
        <begin position="87"/>
        <end position="106"/>
    </location>
</feature>
<organism evidence="7 8">
    <name type="scientific">Lates calcarifer</name>
    <name type="common">Barramundi</name>
    <name type="synonym">Holocentrus calcarifer</name>
    <dbReference type="NCBI Taxonomy" id="8187"/>
    <lineage>
        <taxon>Eukaryota</taxon>
        <taxon>Metazoa</taxon>
        <taxon>Chordata</taxon>
        <taxon>Craniata</taxon>
        <taxon>Vertebrata</taxon>
        <taxon>Euteleostomi</taxon>
        <taxon>Actinopterygii</taxon>
        <taxon>Neopterygii</taxon>
        <taxon>Teleostei</taxon>
        <taxon>Neoteleostei</taxon>
        <taxon>Acanthomorphata</taxon>
        <taxon>Carangaria</taxon>
        <taxon>Carangaria incertae sedis</taxon>
        <taxon>Centropomidae</taxon>
        <taxon>Lates</taxon>
    </lineage>
</organism>
<dbReference type="Pfam" id="PF00083">
    <property type="entry name" value="Sugar_tr"/>
    <property type="match status" value="1"/>
</dbReference>
<protein>
    <recommendedName>
        <fullName evidence="6">Major facilitator superfamily (MFS) profile domain-containing protein</fullName>
    </recommendedName>
</protein>
<dbReference type="InterPro" id="IPR036259">
    <property type="entry name" value="MFS_trans_sf"/>
</dbReference>
<feature type="transmembrane region" description="Helical" evidence="5">
    <location>
        <begin position="56"/>
        <end position="80"/>
    </location>
</feature>
<keyword evidence="8" id="KW-1185">Reference proteome</keyword>
<comment type="subcellular location">
    <subcellularLocation>
        <location evidence="1">Membrane</location>
        <topology evidence="1">Multi-pass membrane protein</topology>
    </subcellularLocation>
</comment>
<evidence type="ECO:0000313" key="7">
    <source>
        <dbReference type="Ensembl" id="ENSLCAP00010057613.1"/>
    </source>
</evidence>
<evidence type="ECO:0000256" key="1">
    <source>
        <dbReference type="ARBA" id="ARBA00004141"/>
    </source>
</evidence>